<evidence type="ECO:0000256" key="1">
    <source>
        <dbReference type="SAM" id="SignalP"/>
    </source>
</evidence>
<dbReference type="RefSeq" id="WP_182805937.1">
    <property type="nucleotide sequence ID" value="NZ_CP060007.1"/>
</dbReference>
<dbReference type="SUPFAM" id="SSF54427">
    <property type="entry name" value="NTF2-like"/>
    <property type="match status" value="1"/>
</dbReference>
<gene>
    <name evidence="3" type="ORF">H4075_08565</name>
</gene>
<dbReference type="Pfam" id="PF14534">
    <property type="entry name" value="DUF4440"/>
    <property type="match status" value="1"/>
</dbReference>
<name>A0A7G5XL63_9BACT</name>
<feature type="domain" description="DUF4440" evidence="2">
    <location>
        <begin position="36"/>
        <end position="139"/>
    </location>
</feature>
<evidence type="ECO:0000259" key="2">
    <source>
        <dbReference type="Pfam" id="PF14534"/>
    </source>
</evidence>
<dbReference type="InterPro" id="IPR032710">
    <property type="entry name" value="NTF2-like_dom_sf"/>
</dbReference>
<dbReference type="AlphaFoldDB" id="A0A7G5XL63"/>
<dbReference type="KEGG" id="lacs:H4075_08565"/>
<feature type="chain" id="PRO_5029006630" evidence="1">
    <location>
        <begin position="21"/>
        <end position="158"/>
    </location>
</feature>
<keyword evidence="4" id="KW-1185">Reference proteome</keyword>
<dbReference type="Gene3D" id="3.10.450.50">
    <property type="match status" value="1"/>
</dbReference>
<accession>A0A7G5XL63</accession>
<evidence type="ECO:0000313" key="3">
    <source>
        <dbReference type="EMBL" id="QNA46216.1"/>
    </source>
</evidence>
<reference evidence="4" key="1">
    <citation type="submission" date="2020-08" db="EMBL/GenBank/DDBJ databases">
        <title>Lacibacter sp. S13-6-6 genome sequencing.</title>
        <authorList>
            <person name="Jin L."/>
        </authorList>
    </citation>
    <scope>NUCLEOTIDE SEQUENCE [LARGE SCALE GENOMIC DNA]</scope>
    <source>
        <strain evidence="4">S13-6-6</strain>
    </source>
</reference>
<keyword evidence="1" id="KW-0732">Signal</keyword>
<dbReference type="EMBL" id="CP060007">
    <property type="protein sequence ID" value="QNA46216.1"/>
    <property type="molecule type" value="Genomic_DNA"/>
</dbReference>
<dbReference type="Proteomes" id="UP000515344">
    <property type="component" value="Chromosome"/>
</dbReference>
<dbReference type="InterPro" id="IPR027843">
    <property type="entry name" value="DUF4440"/>
</dbReference>
<evidence type="ECO:0000313" key="4">
    <source>
        <dbReference type="Proteomes" id="UP000515344"/>
    </source>
</evidence>
<protein>
    <submittedName>
        <fullName evidence="3">Nuclear transport factor 2 family protein</fullName>
    </submittedName>
</protein>
<feature type="signal peptide" evidence="1">
    <location>
        <begin position="1"/>
        <end position="20"/>
    </location>
</feature>
<proteinExistence type="predicted"/>
<sequence length="158" mass="17758">MKLTMLVLCFLFATTQYSTAQQTKPILTAAEQQLIDLSKQKWQWMSDKNADSLSLLFHEKSMFIHMGGTWGKQQEINVIKSGGIWYKKAEVYSASVNIIGNTAILLNDIDLVAVVGGNEVINPFMVTEVYIKENGKWTMGSLTFSKLMRPVKMTGTNK</sequence>
<organism evidence="3 4">
    <name type="scientific">Lacibacter sediminis</name>
    <dbReference type="NCBI Taxonomy" id="2760713"/>
    <lineage>
        <taxon>Bacteria</taxon>
        <taxon>Pseudomonadati</taxon>
        <taxon>Bacteroidota</taxon>
        <taxon>Chitinophagia</taxon>
        <taxon>Chitinophagales</taxon>
        <taxon>Chitinophagaceae</taxon>
        <taxon>Lacibacter</taxon>
    </lineage>
</organism>